<comment type="catalytic activity">
    <reaction evidence="8">
        <text>alpha-D-mannose 1-phosphate + GTP + H(+) = GDP-alpha-D-mannose + diphosphate</text>
        <dbReference type="Rhea" id="RHEA:15229"/>
        <dbReference type="ChEBI" id="CHEBI:15378"/>
        <dbReference type="ChEBI" id="CHEBI:33019"/>
        <dbReference type="ChEBI" id="CHEBI:37565"/>
        <dbReference type="ChEBI" id="CHEBI:57527"/>
        <dbReference type="ChEBI" id="CHEBI:58409"/>
        <dbReference type="EC" id="2.7.7.13"/>
    </reaction>
</comment>
<keyword evidence="13" id="KW-0413">Isomerase</keyword>
<dbReference type="InterPro" id="IPR006375">
    <property type="entry name" value="Man1P_GuaTrfase/Man6P_Isoase"/>
</dbReference>
<keyword evidence="14" id="KW-1185">Reference proteome</keyword>
<dbReference type="GO" id="GO:0016853">
    <property type="term" value="F:isomerase activity"/>
    <property type="evidence" value="ECO:0007669"/>
    <property type="project" value="UniProtKB-KW"/>
</dbReference>
<evidence type="ECO:0000259" key="10">
    <source>
        <dbReference type="Pfam" id="PF00483"/>
    </source>
</evidence>
<sequence>MISPVILCGGSGTRLWPLSRTQYPKQFLPLNGETTMLQDTVKRLGDVDSVSLICNEDHRFLAAEQMRQLGVQCSVFLEPVGRNTAPAVALAALHADANKLASGGEKQKSDANELESEILLVLAADHVIKDEEAFRRAIDKALPLAAQGKMVTFGIVPQHPETGYGYIKAEGADFQKGEEQEYYNVAAFVEKPDRVTAESYLAEGGYYWNSGMFMFRADRYLEELQKYRPDIIEACEKAMADTAKDMDFIRVNAEAFETCPDESIDYAVMEPLCAEGSLLAGGADSRGSSGSVVVIPLDVGWSDVGSWSALWEIKEKDANNNVLEGDVIIEDTMNSFVYGCDRLVTTLGVDDLVIVDTKDALLVARKDRVQDIKKIVSGIKNAARSEHFQHREVYRPWGKYDSIDSGGRYQVKRITVNPGAKLSLQKHHHRAEHWVVVLGTAKVRRGEESMLISENESIYIPIGDIHSLENPGKIPLELIEVQSGSYLGEDDIIRIEDEYGRA</sequence>
<feature type="domain" description="Nucleotidyl transferase" evidence="10">
    <location>
        <begin position="4"/>
        <end position="319"/>
    </location>
</feature>
<dbReference type="Gene3D" id="2.60.120.10">
    <property type="entry name" value="Jelly Rolls"/>
    <property type="match status" value="1"/>
</dbReference>
<comment type="similarity">
    <text evidence="2 9">Belongs to the mannose-6-phosphate isomerase type 2 family.</text>
</comment>
<evidence type="ECO:0000256" key="5">
    <source>
        <dbReference type="ARBA" id="ARBA00022695"/>
    </source>
</evidence>
<dbReference type="InterPro" id="IPR049577">
    <property type="entry name" value="GMPP_N"/>
</dbReference>
<evidence type="ECO:0000256" key="2">
    <source>
        <dbReference type="ARBA" id="ARBA00006115"/>
    </source>
</evidence>
<feature type="domain" description="MannoseP isomerase/GMP-like beta-helix" evidence="12">
    <location>
        <begin position="326"/>
        <end position="377"/>
    </location>
</feature>
<evidence type="ECO:0000313" key="14">
    <source>
        <dbReference type="Proteomes" id="UP000267535"/>
    </source>
</evidence>
<comment type="caution">
    <text evidence="13">The sequence shown here is derived from an EMBL/GenBank/DDBJ whole genome shotgun (WGS) entry which is preliminary data.</text>
</comment>
<dbReference type="SUPFAM" id="SSF53448">
    <property type="entry name" value="Nucleotide-diphospho-sugar transferases"/>
    <property type="match status" value="1"/>
</dbReference>
<dbReference type="Pfam" id="PF01050">
    <property type="entry name" value="MannoseP_isomer"/>
    <property type="match status" value="1"/>
</dbReference>
<dbReference type="GO" id="GO:0004475">
    <property type="term" value="F:mannose-1-phosphate guanylyltransferase (GTP) activity"/>
    <property type="evidence" value="ECO:0007669"/>
    <property type="project" value="UniProtKB-EC"/>
</dbReference>
<dbReference type="EMBL" id="RQXV01000003">
    <property type="protein sequence ID" value="RRD00179.1"/>
    <property type="molecule type" value="Genomic_DNA"/>
</dbReference>
<keyword evidence="5 13" id="KW-0548">Nucleotidyltransferase</keyword>
<evidence type="ECO:0000256" key="1">
    <source>
        <dbReference type="ARBA" id="ARBA00004823"/>
    </source>
</evidence>
<dbReference type="FunFam" id="2.60.120.10:FF:000032">
    <property type="entry name" value="Mannose-1-phosphate guanylyltransferase/mannose-6-phosphate isomerase"/>
    <property type="match status" value="1"/>
</dbReference>
<feature type="domain" description="Mannose-6-phosphate isomerase type II C-terminal" evidence="11">
    <location>
        <begin position="384"/>
        <end position="497"/>
    </location>
</feature>
<dbReference type="EC" id="2.7.7.13" evidence="3"/>
<dbReference type="UniPathway" id="UPA00126">
    <property type="reaction ID" value="UER00930"/>
</dbReference>
<dbReference type="PANTHER" id="PTHR46390">
    <property type="entry name" value="MANNOSE-1-PHOSPHATE GUANYLYLTRANSFERASE"/>
    <property type="match status" value="1"/>
</dbReference>
<keyword evidence="6" id="KW-0547">Nucleotide-binding</keyword>
<dbReference type="GO" id="GO:0000271">
    <property type="term" value="P:polysaccharide biosynthetic process"/>
    <property type="evidence" value="ECO:0007669"/>
    <property type="project" value="InterPro"/>
</dbReference>
<dbReference type="InterPro" id="IPR029044">
    <property type="entry name" value="Nucleotide-diphossugar_trans"/>
</dbReference>
<protein>
    <recommendedName>
        <fullName evidence="3">mannose-1-phosphate guanylyltransferase</fullName>
        <ecNumber evidence="3">2.7.7.13</ecNumber>
    </recommendedName>
</protein>
<keyword evidence="7" id="KW-0342">GTP-binding</keyword>
<dbReference type="RefSeq" id="WP_124925649.1">
    <property type="nucleotide sequence ID" value="NZ_BMOH01000005.1"/>
</dbReference>
<comment type="pathway">
    <text evidence="1">Nucleotide-sugar biosynthesis; GDP-alpha-D-mannose biosynthesis; GDP-alpha-D-mannose from alpha-D-mannose 1-phosphate (GTP route): step 1/1.</text>
</comment>
<dbReference type="Gene3D" id="3.90.550.10">
    <property type="entry name" value="Spore Coat Polysaccharide Biosynthesis Protein SpsA, Chain A"/>
    <property type="match status" value="1"/>
</dbReference>
<dbReference type="GO" id="GO:0009298">
    <property type="term" value="P:GDP-mannose biosynthetic process"/>
    <property type="evidence" value="ECO:0007669"/>
    <property type="project" value="UniProtKB-UniPathway"/>
</dbReference>
<dbReference type="InterPro" id="IPR014710">
    <property type="entry name" value="RmlC-like_jellyroll"/>
</dbReference>
<dbReference type="InterPro" id="IPR001538">
    <property type="entry name" value="Man6P_isomerase-2_C"/>
</dbReference>
<dbReference type="Pfam" id="PF00483">
    <property type="entry name" value="NTP_transferase"/>
    <property type="match status" value="1"/>
</dbReference>
<dbReference type="InterPro" id="IPR005835">
    <property type="entry name" value="NTP_transferase_dom"/>
</dbReference>
<dbReference type="PANTHER" id="PTHR46390:SF1">
    <property type="entry name" value="MANNOSE-1-PHOSPHATE GUANYLYLTRANSFERASE"/>
    <property type="match status" value="1"/>
</dbReference>
<evidence type="ECO:0000256" key="8">
    <source>
        <dbReference type="ARBA" id="ARBA00047343"/>
    </source>
</evidence>
<evidence type="ECO:0000256" key="4">
    <source>
        <dbReference type="ARBA" id="ARBA00022679"/>
    </source>
</evidence>
<dbReference type="SUPFAM" id="SSF51182">
    <property type="entry name" value="RmlC-like cupins"/>
    <property type="match status" value="1"/>
</dbReference>
<evidence type="ECO:0000256" key="6">
    <source>
        <dbReference type="ARBA" id="ARBA00022741"/>
    </source>
</evidence>
<evidence type="ECO:0000259" key="12">
    <source>
        <dbReference type="Pfam" id="PF22640"/>
    </source>
</evidence>
<dbReference type="CDD" id="cd02509">
    <property type="entry name" value="GDP-M1P_Guanylyltransferase"/>
    <property type="match status" value="1"/>
</dbReference>
<dbReference type="AlphaFoldDB" id="A0A3P1SSK6"/>
<dbReference type="InterPro" id="IPR011051">
    <property type="entry name" value="RmlC_Cupin_sf"/>
</dbReference>
<dbReference type="CDD" id="cd02213">
    <property type="entry name" value="cupin_PMI_typeII_C"/>
    <property type="match status" value="1"/>
</dbReference>
<dbReference type="OrthoDB" id="9806359at2"/>
<accession>A0A3P1SSK6</accession>
<evidence type="ECO:0000256" key="7">
    <source>
        <dbReference type="ARBA" id="ARBA00023134"/>
    </source>
</evidence>
<dbReference type="InterPro" id="IPR054566">
    <property type="entry name" value="ManC/GMP-like_b-helix"/>
</dbReference>
<dbReference type="Pfam" id="PF22640">
    <property type="entry name" value="ManC_GMP_beta-helix"/>
    <property type="match status" value="1"/>
</dbReference>
<keyword evidence="4 13" id="KW-0808">Transferase</keyword>
<dbReference type="InterPro" id="IPR051161">
    <property type="entry name" value="Mannose-6P_isomerase_type2"/>
</dbReference>
<dbReference type="NCBIfam" id="TIGR01479">
    <property type="entry name" value="GMP_PMI"/>
    <property type="match status" value="1"/>
</dbReference>
<organism evidence="13 14">
    <name type="scientific">Amphritea balenae</name>
    <dbReference type="NCBI Taxonomy" id="452629"/>
    <lineage>
        <taxon>Bacteria</taxon>
        <taxon>Pseudomonadati</taxon>
        <taxon>Pseudomonadota</taxon>
        <taxon>Gammaproteobacteria</taxon>
        <taxon>Oceanospirillales</taxon>
        <taxon>Oceanospirillaceae</taxon>
        <taxon>Amphritea</taxon>
    </lineage>
</organism>
<proteinExistence type="inferred from homology"/>
<reference evidence="13 14" key="1">
    <citation type="submission" date="2018-11" db="EMBL/GenBank/DDBJ databases">
        <title>The draft genome sequence of Amphritea balenae JAMM 1525T.</title>
        <authorList>
            <person name="Fang Z."/>
            <person name="Zhang Y."/>
            <person name="Han X."/>
        </authorList>
    </citation>
    <scope>NUCLEOTIDE SEQUENCE [LARGE SCALE GENOMIC DNA]</scope>
    <source>
        <strain evidence="13 14">JAMM 1525</strain>
    </source>
</reference>
<dbReference type="FunFam" id="3.90.550.10:FF:000046">
    <property type="entry name" value="Mannose-1-phosphate guanylyltransferase (GDP)"/>
    <property type="match status" value="1"/>
</dbReference>
<dbReference type="Proteomes" id="UP000267535">
    <property type="component" value="Unassembled WGS sequence"/>
</dbReference>
<evidence type="ECO:0000256" key="9">
    <source>
        <dbReference type="RuleBase" id="RU004190"/>
    </source>
</evidence>
<evidence type="ECO:0000313" key="13">
    <source>
        <dbReference type="EMBL" id="RRD00179.1"/>
    </source>
</evidence>
<dbReference type="GO" id="GO:0005525">
    <property type="term" value="F:GTP binding"/>
    <property type="evidence" value="ECO:0007669"/>
    <property type="project" value="UniProtKB-KW"/>
</dbReference>
<evidence type="ECO:0000259" key="11">
    <source>
        <dbReference type="Pfam" id="PF01050"/>
    </source>
</evidence>
<evidence type="ECO:0000256" key="3">
    <source>
        <dbReference type="ARBA" id="ARBA00012387"/>
    </source>
</evidence>
<name>A0A3P1SSK6_9GAMM</name>
<gene>
    <name evidence="13" type="ORF">EHS89_08210</name>
</gene>